<dbReference type="EMBL" id="KV011901">
    <property type="protein sequence ID" value="KZV25280.1"/>
    <property type="molecule type" value="Genomic_DNA"/>
</dbReference>
<accession>A0A2Z7AWJ3</accession>
<feature type="region of interest" description="Disordered" evidence="1">
    <location>
        <begin position="43"/>
        <end position="62"/>
    </location>
</feature>
<proteinExistence type="predicted"/>
<feature type="region of interest" description="Disordered" evidence="1">
    <location>
        <begin position="1"/>
        <end position="20"/>
    </location>
</feature>
<evidence type="ECO:0000313" key="2">
    <source>
        <dbReference type="EMBL" id="KZV25280.1"/>
    </source>
</evidence>
<feature type="compositionally biased region" description="Polar residues" evidence="1">
    <location>
        <begin position="43"/>
        <end position="53"/>
    </location>
</feature>
<name>A0A2Z7AWJ3_9LAMI</name>
<feature type="compositionally biased region" description="Basic and acidic residues" evidence="1">
    <location>
        <begin position="1"/>
        <end position="15"/>
    </location>
</feature>
<dbReference type="Proteomes" id="UP000250235">
    <property type="component" value="Unassembled WGS sequence"/>
</dbReference>
<sequence length="62" mass="7006">MFKRSLDKTRTDEGNQLRGHQLRNQIAKDTKLVHQLGARAVQGSSAVRLSANQNKDKLAYKN</sequence>
<evidence type="ECO:0000313" key="3">
    <source>
        <dbReference type="Proteomes" id="UP000250235"/>
    </source>
</evidence>
<dbReference type="AlphaFoldDB" id="A0A2Z7AWJ3"/>
<evidence type="ECO:0000256" key="1">
    <source>
        <dbReference type="SAM" id="MobiDB-lite"/>
    </source>
</evidence>
<gene>
    <name evidence="2" type="ORF">F511_16185</name>
</gene>
<protein>
    <submittedName>
        <fullName evidence="2">Uncharacterized protein</fullName>
    </submittedName>
</protein>
<reference evidence="2 3" key="1">
    <citation type="journal article" date="2015" name="Proc. Natl. Acad. Sci. U.S.A.">
        <title>The resurrection genome of Boea hygrometrica: A blueprint for survival of dehydration.</title>
        <authorList>
            <person name="Xiao L."/>
            <person name="Yang G."/>
            <person name="Zhang L."/>
            <person name="Yang X."/>
            <person name="Zhao S."/>
            <person name="Ji Z."/>
            <person name="Zhou Q."/>
            <person name="Hu M."/>
            <person name="Wang Y."/>
            <person name="Chen M."/>
            <person name="Xu Y."/>
            <person name="Jin H."/>
            <person name="Xiao X."/>
            <person name="Hu G."/>
            <person name="Bao F."/>
            <person name="Hu Y."/>
            <person name="Wan P."/>
            <person name="Li L."/>
            <person name="Deng X."/>
            <person name="Kuang T."/>
            <person name="Xiang C."/>
            <person name="Zhu J.K."/>
            <person name="Oliver M.J."/>
            <person name="He Y."/>
        </authorList>
    </citation>
    <scope>NUCLEOTIDE SEQUENCE [LARGE SCALE GENOMIC DNA]</scope>
    <source>
        <strain evidence="3">cv. XS01</strain>
    </source>
</reference>
<keyword evidence="3" id="KW-1185">Reference proteome</keyword>
<organism evidence="2 3">
    <name type="scientific">Dorcoceras hygrometricum</name>
    <dbReference type="NCBI Taxonomy" id="472368"/>
    <lineage>
        <taxon>Eukaryota</taxon>
        <taxon>Viridiplantae</taxon>
        <taxon>Streptophyta</taxon>
        <taxon>Embryophyta</taxon>
        <taxon>Tracheophyta</taxon>
        <taxon>Spermatophyta</taxon>
        <taxon>Magnoliopsida</taxon>
        <taxon>eudicotyledons</taxon>
        <taxon>Gunneridae</taxon>
        <taxon>Pentapetalae</taxon>
        <taxon>asterids</taxon>
        <taxon>lamiids</taxon>
        <taxon>Lamiales</taxon>
        <taxon>Gesneriaceae</taxon>
        <taxon>Didymocarpoideae</taxon>
        <taxon>Trichosporeae</taxon>
        <taxon>Loxocarpinae</taxon>
        <taxon>Dorcoceras</taxon>
    </lineage>
</organism>